<evidence type="ECO:0000313" key="2">
    <source>
        <dbReference type="EMBL" id="TDE00459.1"/>
    </source>
</evidence>
<keyword evidence="1" id="KW-0732">Signal</keyword>
<accession>A0A4R5CJK6</accession>
<proteinExistence type="predicted"/>
<keyword evidence="3" id="KW-1185">Reference proteome</keyword>
<organism evidence="2 3">
    <name type="scientific">Flavobacterium sandaracinum</name>
    <dbReference type="NCBI Taxonomy" id="2541733"/>
    <lineage>
        <taxon>Bacteria</taxon>
        <taxon>Pseudomonadati</taxon>
        <taxon>Bacteroidota</taxon>
        <taxon>Flavobacteriia</taxon>
        <taxon>Flavobacteriales</taxon>
        <taxon>Flavobacteriaceae</taxon>
        <taxon>Flavobacterium</taxon>
    </lineage>
</organism>
<protein>
    <submittedName>
        <fullName evidence="2">T9SS type A sorting domain-containing protein</fullName>
    </submittedName>
</protein>
<comment type="caution">
    <text evidence="2">The sequence shown here is derived from an EMBL/GenBank/DDBJ whole genome shotgun (WGS) entry which is preliminary data.</text>
</comment>
<dbReference type="InterPro" id="IPR026444">
    <property type="entry name" value="Secre_tail"/>
</dbReference>
<sequence>MMGHKKAKVEIKNNIATISVRGLPKGIYVLNINIDGQIEGHQVIVE</sequence>
<dbReference type="EMBL" id="SMFN01000029">
    <property type="protein sequence ID" value="TDE00459.1"/>
    <property type="molecule type" value="Genomic_DNA"/>
</dbReference>
<reference evidence="2 3" key="1">
    <citation type="submission" date="2019-03" db="EMBL/GenBank/DDBJ databases">
        <title>Flavobacterium LB-D12 sp. nov., isolated from arctic soil.</title>
        <authorList>
            <person name="Chaudhary D.K."/>
        </authorList>
    </citation>
    <scope>NUCLEOTIDE SEQUENCE [LARGE SCALE GENOMIC DNA]</scope>
    <source>
        <strain evidence="2 3">LB-D12</strain>
    </source>
</reference>
<name>A0A4R5CJK6_9FLAO</name>
<dbReference type="Proteomes" id="UP000294644">
    <property type="component" value="Unassembled WGS sequence"/>
</dbReference>
<dbReference type="AlphaFoldDB" id="A0A4R5CJK6"/>
<dbReference type="RefSeq" id="WP_132067477.1">
    <property type="nucleotide sequence ID" value="NZ_SMFN01000029.1"/>
</dbReference>
<dbReference type="NCBIfam" id="TIGR04183">
    <property type="entry name" value="Por_Secre_tail"/>
    <property type="match status" value="1"/>
</dbReference>
<evidence type="ECO:0000256" key="1">
    <source>
        <dbReference type="ARBA" id="ARBA00022729"/>
    </source>
</evidence>
<dbReference type="OrthoDB" id="1055762at2"/>
<evidence type="ECO:0000313" key="3">
    <source>
        <dbReference type="Proteomes" id="UP000294644"/>
    </source>
</evidence>
<gene>
    <name evidence="2" type="ORF">E0F91_16400</name>
</gene>